<dbReference type="AlphaFoldDB" id="A0A0M0LSD9"/>
<dbReference type="InterPro" id="IPR012674">
    <property type="entry name" value="Calycin"/>
</dbReference>
<keyword evidence="5" id="KW-1185">Reference proteome</keyword>
<feature type="compositionally biased region" description="Basic and acidic residues" evidence="2">
    <location>
        <begin position="189"/>
        <end position="198"/>
    </location>
</feature>
<evidence type="ECO:0000256" key="1">
    <source>
        <dbReference type="SAM" id="Coils"/>
    </source>
</evidence>
<keyword evidence="1" id="KW-0175">Coiled coil</keyword>
<dbReference type="PROSITE" id="PS51840">
    <property type="entry name" value="C2_NT"/>
    <property type="match status" value="1"/>
</dbReference>
<gene>
    <name evidence="4" type="ORF">Ctob_015487</name>
</gene>
<comment type="caution">
    <text evidence="4">The sequence shown here is derived from an EMBL/GenBank/DDBJ whole genome shotgun (WGS) entry which is preliminary data.</text>
</comment>
<dbReference type="SUPFAM" id="SSF50814">
    <property type="entry name" value="Lipocalins"/>
    <property type="match status" value="1"/>
</dbReference>
<feature type="compositionally biased region" description="Acidic residues" evidence="2">
    <location>
        <begin position="324"/>
        <end position="335"/>
    </location>
</feature>
<feature type="coiled-coil region" evidence="1">
    <location>
        <begin position="206"/>
        <end position="247"/>
    </location>
</feature>
<evidence type="ECO:0000313" key="5">
    <source>
        <dbReference type="Proteomes" id="UP000037460"/>
    </source>
</evidence>
<accession>A0A0M0LSD9</accession>
<proteinExistence type="predicted"/>
<evidence type="ECO:0000259" key="3">
    <source>
        <dbReference type="PROSITE" id="PS51840"/>
    </source>
</evidence>
<dbReference type="Proteomes" id="UP000037460">
    <property type="component" value="Unassembled WGS sequence"/>
</dbReference>
<dbReference type="EMBL" id="JWZX01000041">
    <property type="protein sequence ID" value="KOO53832.1"/>
    <property type="molecule type" value="Genomic_DNA"/>
</dbReference>
<name>A0A0M0LSD9_9EUKA</name>
<reference evidence="5" key="1">
    <citation type="journal article" date="2015" name="PLoS Genet.">
        <title>Genome Sequence and Transcriptome Analyses of Chrysochromulina tobin: Metabolic Tools for Enhanced Algal Fitness in the Prominent Order Prymnesiales (Haptophyceae).</title>
        <authorList>
            <person name="Hovde B.T."/>
            <person name="Deodato C.R."/>
            <person name="Hunsperger H.M."/>
            <person name="Ryken S.A."/>
            <person name="Yost W."/>
            <person name="Jha R.K."/>
            <person name="Patterson J."/>
            <person name="Monnat R.J. Jr."/>
            <person name="Barlow S.B."/>
            <person name="Starkenburg S.R."/>
            <person name="Cattolico R.A."/>
        </authorList>
    </citation>
    <scope>NUCLEOTIDE SEQUENCE</scope>
    <source>
        <strain evidence="5">CCMP291</strain>
    </source>
</reference>
<feature type="domain" description="C2 NT-type" evidence="3">
    <location>
        <begin position="9"/>
        <end position="158"/>
    </location>
</feature>
<dbReference type="Gene3D" id="2.40.128.20">
    <property type="match status" value="1"/>
</dbReference>
<organism evidence="4 5">
    <name type="scientific">Chrysochromulina tobinii</name>
    <dbReference type="NCBI Taxonomy" id="1460289"/>
    <lineage>
        <taxon>Eukaryota</taxon>
        <taxon>Haptista</taxon>
        <taxon>Haptophyta</taxon>
        <taxon>Prymnesiophyceae</taxon>
        <taxon>Prymnesiales</taxon>
        <taxon>Chrysochromulinaceae</taxon>
        <taxon>Chrysochromulina</taxon>
    </lineage>
</organism>
<dbReference type="Pfam" id="PF10358">
    <property type="entry name" value="NT-C2"/>
    <property type="match status" value="1"/>
</dbReference>
<dbReference type="InterPro" id="IPR019448">
    <property type="entry name" value="NT-C2"/>
</dbReference>
<evidence type="ECO:0000256" key="2">
    <source>
        <dbReference type="SAM" id="MobiDB-lite"/>
    </source>
</evidence>
<protein>
    <recommendedName>
        <fullName evidence="3">C2 NT-type domain-containing protein</fullName>
    </recommendedName>
</protein>
<evidence type="ECO:0000313" key="4">
    <source>
        <dbReference type="EMBL" id="KOO53832.1"/>
    </source>
</evidence>
<feature type="region of interest" description="Disordered" evidence="2">
    <location>
        <begin position="296"/>
        <end position="351"/>
    </location>
</feature>
<feature type="compositionally biased region" description="Acidic residues" evidence="2">
    <location>
        <begin position="304"/>
        <end position="314"/>
    </location>
</feature>
<dbReference type="OrthoDB" id="425354at2759"/>
<sequence>MLRRVNSFSRTIGKQRQQFHFELSHIEIESGTPSSRSAPSLVIQIGRGDKTTTSKEVEAPQSEGAGLPFDGQKLSFRATLFSSKSGNATDYSEKLYKIAVLAVKPDFGTTKTVFKELAAAELDVAEYALSTEPFKVTLNCRGDRRNKIVVQFYICAWPVAAGDDDDDDDASEPAAGSGVSGLTPTTAKPRPEPEAAENEKFLNALVRTKEQEVAKVSRERDEARARLTVLEEEFKLLEEKVSSARGEARARLVELDKVSRERDEFRTQLGLAEELKAAAKLEELNQMMMSINPATHEDAQGAEGESEDEADEGEPPSADGADQAAEEESEEDADEAQPPSPDEPSDDGVAVVGGKAAWNPRYIGNWVQESIEADKLDAILKIQGYNYPTRKIVTSVKLSMTFTRDSDGDLFLVMKDPTGSNRLKCIDGAKLVVKNMGATLINTAQWEAGNLVVNLETHKGKTVTTAKITQRYDPATDKIYSENDSIEGFYVRTFKRSKKGPQAGDE</sequence>
<feature type="region of interest" description="Disordered" evidence="2">
    <location>
        <begin position="164"/>
        <end position="198"/>
    </location>
</feature>